<organism evidence="1">
    <name type="scientific">Rhizophora mucronata</name>
    <name type="common">Asiatic mangrove</name>
    <dbReference type="NCBI Taxonomy" id="61149"/>
    <lineage>
        <taxon>Eukaryota</taxon>
        <taxon>Viridiplantae</taxon>
        <taxon>Streptophyta</taxon>
        <taxon>Embryophyta</taxon>
        <taxon>Tracheophyta</taxon>
        <taxon>Spermatophyta</taxon>
        <taxon>Magnoliopsida</taxon>
        <taxon>eudicotyledons</taxon>
        <taxon>Gunneridae</taxon>
        <taxon>Pentapetalae</taxon>
        <taxon>rosids</taxon>
        <taxon>fabids</taxon>
        <taxon>Malpighiales</taxon>
        <taxon>Rhizophoraceae</taxon>
        <taxon>Rhizophora</taxon>
    </lineage>
</organism>
<protein>
    <submittedName>
        <fullName evidence="1">Uncharacterized protein</fullName>
    </submittedName>
</protein>
<proteinExistence type="predicted"/>
<dbReference type="AlphaFoldDB" id="A0A2P2NCB0"/>
<reference evidence="1" key="1">
    <citation type="submission" date="2018-02" db="EMBL/GenBank/DDBJ databases">
        <title>Rhizophora mucronata_Transcriptome.</title>
        <authorList>
            <person name="Meera S.P."/>
            <person name="Sreeshan A."/>
            <person name="Augustine A."/>
        </authorList>
    </citation>
    <scope>NUCLEOTIDE SEQUENCE</scope>
    <source>
        <tissue evidence="1">Leaf</tissue>
    </source>
</reference>
<name>A0A2P2NCB0_RHIMU</name>
<evidence type="ECO:0000313" key="1">
    <source>
        <dbReference type="EMBL" id="MBX40111.1"/>
    </source>
</evidence>
<sequence>MHSSSRPLNTRLVQPWYPTSIRLSTVEDLSVSFLEEMRKTLIPLSLISWKSSRE</sequence>
<accession>A0A2P2NCB0</accession>
<dbReference type="EMBL" id="GGEC01059627">
    <property type="protein sequence ID" value="MBX40111.1"/>
    <property type="molecule type" value="Transcribed_RNA"/>
</dbReference>